<evidence type="ECO:0000256" key="3">
    <source>
        <dbReference type="ARBA" id="ARBA00022692"/>
    </source>
</evidence>
<gene>
    <name evidence="10" type="ORF">MQE36_15430</name>
</gene>
<feature type="domain" description="MacB-like periplasmic core" evidence="9">
    <location>
        <begin position="86"/>
        <end position="235"/>
    </location>
</feature>
<dbReference type="Pfam" id="PF12704">
    <property type="entry name" value="MacB_PCD"/>
    <property type="match status" value="1"/>
</dbReference>
<dbReference type="PANTHER" id="PTHR30572:SF4">
    <property type="entry name" value="ABC TRANSPORTER PERMEASE YTRF"/>
    <property type="match status" value="1"/>
</dbReference>
<organism evidence="10 11">
    <name type="scientific">Zhouia spongiae</name>
    <dbReference type="NCBI Taxonomy" id="2202721"/>
    <lineage>
        <taxon>Bacteria</taxon>
        <taxon>Pseudomonadati</taxon>
        <taxon>Bacteroidota</taxon>
        <taxon>Flavobacteriia</taxon>
        <taxon>Flavobacteriales</taxon>
        <taxon>Flavobacteriaceae</taxon>
        <taxon>Zhouia</taxon>
    </lineage>
</organism>
<keyword evidence="5 7" id="KW-0472">Membrane</keyword>
<evidence type="ECO:0000259" key="9">
    <source>
        <dbReference type="Pfam" id="PF12704"/>
    </source>
</evidence>
<evidence type="ECO:0000256" key="4">
    <source>
        <dbReference type="ARBA" id="ARBA00022989"/>
    </source>
</evidence>
<evidence type="ECO:0008006" key="12">
    <source>
        <dbReference type="Google" id="ProtNLM"/>
    </source>
</evidence>
<feature type="transmembrane region" description="Helical" evidence="7">
    <location>
        <begin position="264"/>
        <end position="293"/>
    </location>
</feature>
<keyword evidence="2" id="KW-1003">Cell membrane</keyword>
<comment type="subcellular location">
    <subcellularLocation>
        <location evidence="1">Cell membrane</location>
        <topology evidence="1">Multi-pass membrane protein</topology>
    </subcellularLocation>
</comment>
<evidence type="ECO:0000256" key="7">
    <source>
        <dbReference type="SAM" id="Phobius"/>
    </source>
</evidence>
<evidence type="ECO:0000256" key="6">
    <source>
        <dbReference type="ARBA" id="ARBA00038076"/>
    </source>
</evidence>
<dbReference type="EMBL" id="CP094326">
    <property type="protein sequence ID" value="UNY98458.1"/>
    <property type="molecule type" value="Genomic_DNA"/>
</dbReference>
<dbReference type="InterPro" id="IPR003838">
    <property type="entry name" value="ABC3_permease_C"/>
</dbReference>
<evidence type="ECO:0000313" key="10">
    <source>
        <dbReference type="EMBL" id="UNY98458.1"/>
    </source>
</evidence>
<evidence type="ECO:0000256" key="1">
    <source>
        <dbReference type="ARBA" id="ARBA00004651"/>
    </source>
</evidence>
<dbReference type="RefSeq" id="WP_242936864.1">
    <property type="nucleotide sequence ID" value="NZ_CP094326.1"/>
</dbReference>
<accession>A0ABY3YLH7</accession>
<feature type="transmembrane region" description="Helical" evidence="7">
    <location>
        <begin position="353"/>
        <end position="374"/>
    </location>
</feature>
<keyword evidence="4 7" id="KW-1133">Transmembrane helix</keyword>
<reference evidence="10 11" key="1">
    <citation type="journal article" date="2018" name="Int. J. Syst. Evol. Microbiol.">
        <title>Zhouia spongiae sp. nov., isolated from a marine sponge.</title>
        <authorList>
            <person name="Zhuang L."/>
            <person name="Lin B."/>
            <person name="Qin F."/>
            <person name="Luo L."/>
        </authorList>
    </citation>
    <scope>NUCLEOTIDE SEQUENCE [LARGE SCALE GENOMIC DNA]</scope>
    <source>
        <strain evidence="10 11">HN-Y44</strain>
    </source>
</reference>
<evidence type="ECO:0000313" key="11">
    <source>
        <dbReference type="Proteomes" id="UP000829476"/>
    </source>
</evidence>
<feature type="transmembrane region" description="Helical" evidence="7">
    <location>
        <begin position="20"/>
        <end position="38"/>
    </location>
</feature>
<comment type="similarity">
    <text evidence="6">Belongs to the ABC-4 integral membrane protein family.</text>
</comment>
<protein>
    <recommendedName>
        <fullName evidence="12">FtsX-like permease family protein</fullName>
    </recommendedName>
</protein>
<dbReference type="PANTHER" id="PTHR30572">
    <property type="entry name" value="MEMBRANE COMPONENT OF TRANSPORTER-RELATED"/>
    <property type="match status" value="1"/>
</dbReference>
<dbReference type="InterPro" id="IPR025857">
    <property type="entry name" value="MacB_PCD"/>
</dbReference>
<feature type="domain" description="ABC3 transporter permease C-terminal" evidence="8">
    <location>
        <begin position="273"/>
        <end position="382"/>
    </location>
</feature>
<sequence>MILHYLKLLWKRRKRHTFLFIEFAFTFLVLIAVLHYALDKVRYMSEPLGFEVKDRYIVNLQFDRERLEDSTAFFAQVNQLKSGLRTLPEITSISVSNGVFPFGNSDWNTNHEDENFSYATSYTIIDEDAVGAYGLKMVKGRFYKKEDYIKKNVPLVVNQQFVDMFMTGKEPLGYVFRFNGKDAEIVGVTEAFKYNGEFRPGGAFTFYPANESWGNSNTFIISVKSNTPAIIQKQIHEILKRELKHENFSIDTLQAYKKTFNNRYWVPLIGMLSVSLFLIINIAMGLFGSLRYAINKRRSEIGLRKVLGATSQNIHFQVVGEVLLLMFLAFVVALIPTVQIFEFGNLITDYNTFIASIALSLLLILILVLICSIIPSQRASKLMPAVALHEE</sequence>
<proteinExistence type="inferred from homology"/>
<name>A0ABY3YLH7_9FLAO</name>
<keyword evidence="11" id="KW-1185">Reference proteome</keyword>
<evidence type="ECO:0000256" key="5">
    <source>
        <dbReference type="ARBA" id="ARBA00023136"/>
    </source>
</evidence>
<dbReference type="InterPro" id="IPR050250">
    <property type="entry name" value="Macrolide_Exporter_MacB"/>
</dbReference>
<dbReference type="Pfam" id="PF02687">
    <property type="entry name" value="FtsX"/>
    <property type="match status" value="1"/>
</dbReference>
<feature type="transmembrane region" description="Helical" evidence="7">
    <location>
        <begin position="314"/>
        <end position="341"/>
    </location>
</feature>
<evidence type="ECO:0000259" key="8">
    <source>
        <dbReference type="Pfam" id="PF02687"/>
    </source>
</evidence>
<dbReference type="Proteomes" id="UP000829476">
    <property type="component" value="Chromosome"/>
</dbReference>
<evidence type="ECO:0000256" key="2">
    <source>
        <dbReference type="ARBA" id="ARBA00022475"/>
    </source>
</evidence>
<keyword evidence="3 7" id="KW-0812">Transmembrane</keyword>